<dbReference type="OrthoDB" id="4879274at2"/>
<reference evidence="2 3" key="1">
    <citation type="submission" date="2017-02" db="EMBL/GenBank/DDBJ databases">
        <authorList>
            <person name="Peterson S.W."/>
        </authorList>
    </citation>
    <scope>NUCLEOTIDE SEQUENCE [LARGE SCALE GENOMIC DNA]</scope>
    <source>
        <strain evidence="2 3">DSM 21481</strain>
    </source>
</reference>
<gene>
    <name evidence="2" type="ORF">SAMN04324258_3648</name>
</gene>
<evidence type="ECO:0000313" key="2">
    <source>
        <dbReference type="EMBL" id="SKC77685.1"/>
    </source>
</evidence>
<proteinExistence type="predicted"/>
<feature type="transmembrane region" description="Helical" evidence="1">
    <location>
        <begin position="48"/>
        <end position="70"/>
    </location>
</feature>
<name>A0A1T5LP79_9MICO</name>
<feature type="transmembrane region" description="Helical" evidence="1">
    <location>
        <begin position="12"/>
        <end position="36"/>
    </location>
</feature>
<keyword evidence="1" id="KW-0472">Membrane</keyword>
<feature type="transmembrane region" description="Helical" evidence="1">
    <location>
        <begin position="107"/>
        <end position="127"/>
    </location>
</feature>
<accession>A0A1T5LP79</accession>
<keyword evidence="3" id="KW-1185">Reference proteome</keyword>
<evidence type="ECO:0000313" key="3">
    <source>
        <dbReference type="Proteomes" id="UP000189777"/>
    </source>
</evidence>
<dbReference type="Pfam" id="PF10935">
    <property type="entry name" value="DUF2637"/>
    <property type="match status" value="1"/>
</dbReference>
<dbReference type="EMBL" id="FUZQ01000007">
    <property type="protein sequence ID" value="SKC77685.1"/>
    <property type="molecule type" value="Genomic_DNA"/>
</dbReference>
<feature type="transmembrane region" description="Helical" evidence="1">
    <location>
        <begin position="82"/>
        <end position="101"/>
    </location>
</feature>
<evidence type="ECO:0008006" key="4">
    <source>
        <dbReference type="Google" id="ProtNLM"/>
    </source>
</evidence>
<sequence length="235" mass="25051">MSNPRLNPDSLPVILAISTGTALVFLASFALSFNALVDVAGWARVPGWLSWAVPVMLDVALVVYSLSALVRRARGQSARFSWFLLASFTLVSLLGNAAHSLGVPGAAQPFIGTVVVALAPVAALAALENLAGLIVASTHARTVPVSTPDGDVWRTDNVVMLRELTDAEADELDILSTLASTHPQSKRTRDNLALILSMHRRGERHQNIAQTVGMSRTLVDRAIRDMESVGLVRAA</sequence>
<dbReference type="Proteomes" id="UP000189777">
    <property type="component" value="Unassembled WGS sequence"/>
</dbReference>
<organism evidence="2 3">
    <name type="scientific">Krasilnikoviella flava</name>
    <dbReference type="NCBI Taxonomy" id="526729"/>
    <lineage>
        <taxon>Bacteria</taxon>
        <taxon>Bacillati</taxon>
        <taxon>Actinomycetota</taxon>
        <taxon>Actinomycetes</taxon>
        <taxon>Micrococcales</taxon>
        <taxon>Promicromonosporaceae</taxon>
        <taxon>Krasilnikoviella</taxon>
    </lineage>
</organism>
<dbReference type="AlphaFoldDB" id="A0A1T5LP79"/>
<dbReference type="RefSeq" id="WP_079576028.1">
    <property type="nucleotide sequence ID" value="NZ_FUZQ01000007.1"/>
</dbReference>
<evidence type="ECO:0000256" key="1">
    <source>
        <dbReference type="SAM" id="Phobius"/>
    </source>
</evidence>
<dbReference type="InterPro" id="IPR021235">
    <property type="entry name" value="DUF2637"/>
</dbReference>
<protein>
    <recommendedName>
        <fullName evidence="4">Homeodomain-like domain-containing protein</fullName>
    </recommendedName>
</protein>
<keyword evidence="1" id="KW-0812">Transmembrane</keyword>
<dbReference type="STRING" id="526729.SAMN04324258_3648"/>
<keyword evidence="1" id="KW-1133">Transmembrane helix</keyword>